<sequence length="182" mass="20947">MKNLIIGLLSIGTVMSINAQTEIMKTSEVKKTQKVTNQGVSYNTKVKVITKKTKEKKLDPNQKHLLNQNLVGTPVTVEKTIMIDNDLDPLYDTKTKVKYFKYKGVKYDFLFNEENVLITYTLNDKTITSARMVKSVNNNFYFVEGKDFNGVGYYNKEGDFVIEYNNNISNKSEQVVFETHKM</sequence>
<organism evidence="2 3">
    <name type="scientific">Pseudofulvibacter geojedonensis</name>
    <dbReference type="NCBI Taxonomy" id="1123758"/>
    <lineage>
        <taxon>Bacteria</taxon>
        <taxon>Pseudomonadati</taxon>
        <taxon>Bacteroidota</taxon>
        <taxon>Flavobacteriia</taxon>
        <taxon>Flavobacteriales</taxon>
        <taxon>Flavobacteriaceae</taxon>
        <taxon>Pseudofulvibacter</taxon>
    </lineage>
</organism>
<gene>
    <name evidence="2" type="ORF">ACFQ1O_12075</name>
</gene>
<dbReference type="EMBL" id="JBHTJM010000010">
    <property type="protein sequence ID" value="MFD0964742.1"/>
    <property type="molecule type" value="Genomic_DNA"/>
</dbReference>
<evidence type="ECO:0000313" key="3">
    <source>
        <dbReference type="Proteomes" id="UP001596997"/>
    </source>
</evidence>
<feature type="chain" id="PRO_5045497299" evidence="1">
    <location>
        <begin position="20"/>
        <end position="182"/>
    </location>
</feature>
<keyword evidence="3" id="KW-1185">Reference proteome</keyword>
<reference evidence="3" key="1">
    <citation type="journal article" date="2019" name="Int. J. Syst. Evol. Microbiol.">
        <title>The Global Catalogue of Microorganisms (GCM) 10K type strain sequencing project: providing services to taxonomists for standard genome sequencing and annotation.</title>
        <authorList>
            <consortium name="The Broad Institute Genomics Platform"/>
            <consortium name="The Broad Institute Genome Sequencing Center for Infectious Disease"/>
            <person name="Wu L."/>
            <person name="Ma J."/>
        </authorList>
    </citation>
    <scope>NUCLEOTIDE SEQUENCE [LARGE SCALE GENOMIC DNA]</scope>
    <source>
        <strain evidence="3">CCUG 62114</strain>
    </source>
</reference>
<dbReference type="RefSeq" id="WP_377716291.1">
    <property type="nucleotide sequence ID" value="NZ_JBHTJM010000010.1"/>
</dbReference>
<comment type="caution">
    <text evidence="2">The sequence shown here is derived from an EMBL/GenBank/DDBJ whole genome shotgun (WGS) entry which is preliminary data.</text>
</comment>
<accession>A0ABW3I5H3</accession>
<protein>
    <submittedName>
        <fullName evidence="2">Uncharacterized protein</fullName>
    </submittedName>
</protein>
<evidence type="ECO:0000256" key="1">
    <source>
        <dbReference type="SAM" id="SignalP"/>
    </source>
</evidence>
<name>A0ABW3I5H3_9FLAO</name>
<evidence type="ECO:0000313" key="2">
    <source>
        <dbReference type="EMBL" id="MFD0964742.1"/>
    </source>
</evidence>
<keyword evidence="1" id="KW-0732">Signal</keyword>
<proteinExistence type="predicted"/>
<dbReference type="Proteomes" id="UP001596997">
    <property type="component" value="Unassembled WGS sequence"/>
</dbReference>
<feature type="signal peptide" evidence="1">
    <location>
        <begin position="1"/>
        <end position="19"/>
    </location>
</feature>